<dbReference type="EMBL" id="CP020772">
    <property type="protein sequence ID" value="ARI77416.1"/>
    <property type="molecule type" value="Genomic_DNA"/>
</dbReference>
<reference evidence="4 5" key="1">
    <citation type="submission" date="2017-04" db="EMBL/GenBank/DDBJ databases">
        <title>The whole genome sequencing and assembly of Halobacillus mangrovi strain.</title>
        <authorList>
            <person name="Lee S.-J."/>
            <person name="Park M.-K."/>
            <person name="Kim J.-Y."/>
            <person name="Lee Y.-J."/>
            <person name="Yi H."/>
            <person name="Bahn Y.-S."/>
            <person name="Kim J.F."/>
            <person name="Lee D.-W."/>
        </authorList>
    </citation>
    <scope>NUCLEOTIDE SEQUENCE [LARGE SCALE GENOMIC DNA]</scope>
    <source>
        <strain evidence="4 5">KTB 131</strain>
    </source>
</reference>
<comment type="subcellular location">
    <subcellularLocation>
        <location evidence="2">Cytoplasm</location>
    </subcellularLocation>
</comment>
<evidence type="ECO:0000256" key="1">
    <source>
        <dbReference type="ARBA" id="ARBA00022490"/>
    </source>
</evidence>
<dbReference type="RefSeq" id="WP_085029885.1">
    <property type="nucleotide sequence ID" value="NZ_CP020772.1"/>
</dbReference>
<dbReference type="Gene3D" id="1.10.287.540">
    <property type="entry name" value="Helix hairpin bin"/>
    <property type="match status" value="1"/>
</dbReference>
<gene>
    <name evidence="4" type="ORF">HM131_11435</name>
</gene>
<evidence type="ECO:0000313" key="4">
    <source>
        <dbReference type="EMBL" id="ARI77416.1"/>
    </source>
</evidence>
<comment type="similarity">
    <text evidence="2">Belongs to the UPF0291 family.</text>
</comment>
<dbReference type="STRING" id="402384.HM131_11435"/>
<dbReference type="HAMAP" id="MF_01103">
    <property type="entry name" value="UPF0291"/>
    <property type="match status" value="1"/>
</dbReference>
<sequence>MLSKDKINRINELANKSKKEELTKSEKDEQQKLRQEYLKSARKSFKNQLKGVKVIDPLGNDVTPNKLKQMQQNEKKN</sequence>
<dbReference type="Pfam" id="PF05979">
    <property type="entry name" value="DUF896"/>
    <property type="match status" value="1"/>
</dbReference>
<keyword evidence="5" id="KW-1185">Reference proteome</keyword>
<name>A0A1W5ZVR5_9BACI</name>
<organism evidence="4 5">
    <name type="scientific">Halobacillus mangrovi</name>
    <dbReference type="NCBI Taxonomy" id="402384"/>
    <lineage>
        <taxon>Bacteria</taxon>
        <taxon>Bacillati</taxon>
        <taxon>Bacillota</taxon>
        <taxon>Bacilli</taxon>
        <taxon>Bacillales</taxon>
        <taxon>Bacillaceae</taxon>
        <taxon>Halobacillus</taxon>
    </lineage>
</organism>
<dbReference type="PANTHER" id="PTHR37300">
    <property type="entry name" value="UPF0291 PROTEIN CBO2609/CLC_2481"/>
    <property type="match status" value="1"/>
</dbReference>
<protein>
    <recommendedName>
        <fullName evidence="2">UPF0291 protein HM131_11435</fullName>
    </recommendedName>
</protein>
<dbReference type="OrthoDB" id="390105at2"/>
<feature type="region of interest" description="Disordered" evidence="3">
    <location>
        <begin position="56"/>
        <end position="77"/>
    </location>
</feature>
<dbReference type="InterPro" id="IPR009242">
    <property type="entry name" value="DUF896"/>
</dbReference>
<proteinExistence type="inferred from homology"/>
<keyword evidence="1 2" id="KW-0963">Cytoplasm</keyword>
<dbReference type="PANTHER" id="PTHR37300:SF1">
    <property type="entry name" value="UPF0291 PROTEIN YNZC"/>
    <property type="match status" value="1"/>
</dbReference>
<accession>A0A1W5ZVR5</accession>
<evidence type="ECO:0000256" key="3">
    <source>
        <dbReference type="SAM" id="MobiDB-lite"/>
    </source>
</evidence>
<dbReference type="AlphaFoldDB" id="A0A1W5ZVR5"/>
<dbReference type="KEGG" id="hmn:HM131_11435"/>
<dbReference type="GO" id="GO:0005737">
    <property type="term" value="C:cytoplasm"/>
    <property type="evidence" value="ECO:0007669"/>
    <property type="project" value="UniProtKB-SubCell"/>
</dbReference>
<dbReference type="Proteomes" id="UP000192527">
    <property type="component" value="Chromosome"/>
</dbReference>
<evidence type="ECO:0000256" key="2">
    <source>
        <dbReference type="HAMAP-Rule" id="MF_01103"/>
    </source>
</evidence>
<evidence type="ECO:0000313" key="5">
    <source>
        <dbReference type="Proteomes" id="UP000192527"/>
    </source>
</evidence>
<dbReference type="SUPFAM" id="SSF158221">
    <property type="entry name" value="YnzC-like"/>
    <property type="match status" value="1"/>
</dbReference>
<feature type="compositionally biased region" description="Polar residues" evidence="3">
    <location>
        <begin position="62"/>
        <end position="77"/>
    </location>
</feature>